<dbReference type="Proteomes" id="UP000682782">
    <property type="component" value="Chromosome"/>
</dbReference>
<dbReference type="EMBL" id="CP068393">
    <property type="protein sequence ID" value="QUC65791.1"/>
    <property type="molecule type" value="Genomic_DNA"/>
</dbReference>
<evidence type="ECO:0000313" key="1">
    <source>
        <dbReference type="EMBL" id="QUC65791.1"/>
    </source>
</evidence>
<sequence>MNLNREDYVDPRCVLCGKPGEEESVQPVPVGRIMDKLREYEDRNDWPAVERHLKYWLAEAEANRDERGQLMLHNELMGYYRKQGKQEPALRNAEQAAALVEKLGMQDTVTAGTTWVNAGTVREAFGDPAGGLAYFERARANYEKNLPLNDGRLGGLYNNMALSLAVCGQYDEAMEMFRKAICVMKTQEHGELEQAITWLNMADAAEAAMGAENADATVEEYLETAEELLNTKSLPRNGYYAFVCEKCAPVFGHYGWFATEAELRKRAEEINDRS</sequence>
<reference evidence="1" key="1">
    <citation type="submission" date="2021-01" db="EMBL/GenBank/DDBJ databases">
        <title>Complete genome sequence of Clostridiales bacterium R-7.</title>
        <authorList>
            <person name="Mahoney-Kurpe S.C."/>
            <person name="Palevich N."/>
            <person name="Koike S."/>
            <person name="Moon C.D."/>
            <person name="Attwood G.T."/>
        </authorList>
    </citation>
    <scope>NUCLEOTIDE SEQUENCE</scope>
    <source>
        <strain evidence="1">R-7</strain>
    </source>
</reference>
<keyword evidence="2" id="KW-1185">Reference proteome</keyword>
<protein>
    <submittedName>
        <fullName evidence="1">Tetratricopeptide repeat protein</fullName>
    </submittedName>
</protein>
<proteinExistence type="predicted"/>
<evidence type="ECO:0000313" key="2">
    <source>
        <dbReference type="Proteomes" id="UP000682782"/>
    </source>
</evidence>
<accession>A0AC61N3A4</accession>
<organism evidence="1 2">
    <name type="scientific">Aristaeella hokkaidonensis</name>
    <dbReference type="NCBI Taxonomy" id="3046382"/>
    <lineage>
        <taxon>Bacteria</taxon>
        <taxon>Bacillati</taxon>
        <taxon>Bacillota</taxon>
        <taxon>Clostridia</taxon>
        <taxon>Eubacteriales</taxon>
        <taxon>Aristaeellaceae</taxon>
        <taxon>Aristaeella</taxon>
    </lineage>
</organism>
<name>A0AC61N3A4_9FIRM</name>
<gene>
    <name evidence="1" type="ORF">JYE49_07800</name>
</gene>